<reference evidence="3 4" key="1">
    <citation type="submission" date="2020-06" db="EMBL/GenBank/DDBJ databases">
        <title>Characterization of fructooligosaccharide metabolism and fructooligosaccharide-degrading enzymes in human commensal butyrate producers.</title>
        <authorList>
            <person name="Tanno H."/>
            <person name="Fujii T."/>
            <person name="Hirano K."/>
            <person name="Maeno S."/>
            <person name="Tonozuka T."/>
            <person name="Sakamoto M."/>
            <person name="Ohkuma M."/>
            <person name="Tochio T."/>
            <person name="Endo A."/>
        </authorList>
    </citation>
    <scope>NUCLEOTIDE SEQUENCE [LARGE SCALE GENOMIC DNA]</scope>
    <source>
        <strain evidence="3 4">JCM 31056</strain>
    </source>
</reference>
<dbReference type="Pfam" id="PF07833">
    <property type="entry name" value="Cu_amine_oxidN1"/>
    <property type="match status" value="2"/>
</dbReference>
<feature type="domain" description="Copper amine oxidase-like N-terminal" evidence="2">
    <location>
        <begin position="65"/>
        <end position="100"/>
    </location>
</feature>
<dbReference type="InterPro" id="IPR012854">
    <property type="entry name" value="Cu_amine_oxidase-like_N"/>
</dbReference>
<keyword evidence="1" id="KW-0732">Signal</keyword>
<organism evidence="3 4">
    <name type="scientific">Butyricicoccus faecihominis</name>
    <dbReference type="NCBI Taxonomy" id="1712515"/>
    <lineage>
        <taxon>Bacteria</taxon>
        <taxon>Bacillati</taxon>
        <taxon>Bacillota</taxon>
        <taxon>Clostridia</taxon>
        <taxon>Eubacteriales</taxon>
        <taxon>Butyricicoccaceae</taxon>
        <taxon>Butyricicoccus</taxon>
    </lineage>
</organism>
<sequence>MNRHENQTMKIFGKRLTAGLLGAALVMSMPFAAALTQKNITVERGVTVYVDDQKLNPGDANGNPVEPMLYNGTTYLPIRAVSAALNVPIAWDGTTSSAYLGEHKVDQNAVNRAKAYVSVIEQLQSKYGKRAASGSIVSGLVTAMLIDFDGDGNEELLCVCNTKEKNAKGTNKHSTYMVYHWDGSKANCIAQHEVISPFSQNDPDYFKRTINIGERDGKKYLFWEANGSTVGEDDVGLISLVETVVDGQWKVTWGLRENEDWGDNGPVVWMTDYTTGENIDVSAGWAELNTWQDDIKNQYNVTADGPDAWNMCNPYDNLAPAPEIALAKLKAIANSQSSILGGKASGEYTAKRQTEKLAVETGVKVYVNDKLIVPTDVNGKTVDVLLYKGTTYLPVRAVANALDQAVAWDGVSYSVYIGSHKDV</sequence>
<feature type="signal peptide" evidence="1">
    <location>
        <begin position="1"/>
        <end position="33"/>
    </location>
</feature>
<feature type="chain" id="PRO_5045123148" description="Copper amine oxidase-like N-terminal domain-containing protein" evidence="1">
    <location>
        <begin position="34"/>
        <end position="423"/>
    </location>
</feature>
<dbReference type="EMBL" id="BLYJ01000035">
    <property type="protein sequence ID" value="GFO89130.1"/>
    <property type="molecule type" value="Genomic_DNA"/>
</dbReference>
<protein>
    <recommendedName>
        <fullName evidence="2">Copper amine oxidase-like N-terminal domain-containing protein</fullName>
    </recommendedName>
</protein>
<gene>
    <name evidence="3" type="ORF">BUFA31_22940</name>
</gene>
<comment type="caution">
    <text evidence="3">The sequence shown here is derived from an EMBL/GenBank/DDBJ whole genome shotgun (WGS) entry which is preliminary data.</text>
</comment>
<evidence type="ECO:0000259" key="2">
    <source>
        <dbReference type="Pfam" id="PF07833"/>
    </source>
</evidence>
<evidence type="ECO:0000313" key="3">
    <source>
        <dbReference type="EMBL" id="GFO89130.1"/>
    </source>
</evidence>
<dbReference type="RefSeq" id="WP_188886849.1">
    <property type="nucleotide sequence ID" value="NZ_BLYJ01000035.1"/>
</dbReference>
<dbReference type="Proteomes" id="UP000620147">
    <property type="component" value="Unassembled WGS sequence"/>
</dbReference>
<feature type="domain" description="Copper amine oxidase-like N-terminal" evidence="2">
    <location>
        <begin position="378"/>
        <end position="418"/>
    </location>
</feature>
<keyword evidence="4" id="KW-1185">Reference proteome</keyword>
<proteinExistence type="predicted"/>
<name>A0ABQ1E2D3_9FIRM</name>
<accession>A0ABQ1E2D3</accession>
<evidence type="ECO:0000256" key="1">
    <source>
        <dbReference type="SAM" id="SignalP"/>
    </source>
</evidence>
<evidence type="ECO:0000313" key="4">
    <source>
        <dbReference type="Proteomes" id="UP000620147"/>
    </source>
</evidence>